<dbReference type="InterPro" id="IPR015943">
    <property type="entry name" value="WD40/YVTN_repeat-like_dom_sf"/>
</dbReference>
<dbReference type="InterPro" id="IPR020472">
    <property type="entry name" value="WD40_PAC1"/>
</dbReference>
<dbReference type="SUPFAM" id="SSF50978">
    <property type="entry name" value="WD40 repeat-like"/>
    <property type="match status" value="1"/>
</dbReference>
<keyword evidence="5" id="KW-1185">Reference proteome</keyword>
<evidence type="ECO:0000313" key="5">
    <source>
        <dbReference type="Proteomes" id="UP000593567"/>
    </source>
</evidence>
<proteinExistence type="predicted"/>
<dbReference type="PROSITE" id="PS50294">
    <property type="entry name" value="WD_REPEATS_REGION"/>
    <property type="match status" value="2"/>
</dbReference>
<dbReference type="Pfam" id="PF00400">
    <property type="entry name" value="WD40"/>
    <property type="match status" value="6"/>
</dbReference>
<comment type="caution">
    <text evidence="4">The sequence shown here is derived from an EMBL/GenBank/DDBJ whole genome shotgun (WGS) entry which is preliminary data.</text>
</comment>
<dbReference type="OrthoDB" id="17410at2759"/>
<reference evidence="4" key="1">
    <citation type="submission" date="2020-06" db="EMBL/GenBank/DDBJ databases">
        <title>Draft genome of Bugula neritina, a colonial animal packing powerful symbionts and potential medicines.</title>
        <authorList>
            <person name="Rayko M."/>
        </authorList>
    </citation>
    <scope>NUCLEOTIDE SEQUENCE [LARGE SCALE GENOMIC DNA]</scope>
    <source>
        <strain evidence="4">Kwan_BN1</strain>
    </source>
</reference>
<organism evidence="4 5">
    <name type="scientific">Bugula neritina</name>
    <name type="common">Brown bryozoan</name>
    <name type="synonym">Sertularia neritina</name>
    <dbReference type="NCBI Taxonomy" id="10212"/>
    <lineage>
        <taxon>Eukaryota</taxon>
        <taxon>Metazoa</taxon>
        <taxon>Spiralia</taxon>
        <taxon>Lophotrochozoa</taxon>
        <taxon>Bryozoa</taxon>
        <taxon>Gymnolaemata</taxon>
        <taxon>Cheilostomatida</taxon>
        <taxon>Flustrina</taxon>
        <taxon>Buguloidea</taxon>
        <taxon>Bugulidae</taxon>
        <taxon>Bugula</taxon>
    </lineage>
</organism>
<dbReference type="PANTHER" id="PTHR44090:SF1">
    <property type="entry name" value="SUPERKILLER COMPLEX PROTEIN 8"/>
    <property type="match status" value="1"/>
</dbReference>
<feature type="repeat" description="WD" evidence="3">
    <location>
        <begin position="191"/>
        <end position="219"/>
    </location>
</feature>
<name>A0A7J7JLT3_BUGNE</name>
<dbReference type="EMBL" id="VXIV02002239">
    <property type="protein sequence ID" value="KAF6026621.1"/>
    <property type="molecule type" value="Genomic_DNA"/>
</dbReference>
<dbReference type="InterPro" id="IPR019775">
    <property type="entry name" value="WD40_repeat_CS"/>
</dbReference>
<evidence type="ECO:0000256" key="2">
    <source>
        <dbReference type="ARBA" id="ARBA00022737"/>
    </source>
</evidence>
<dbReference type="Proteomes" id="UP000593567">
    <property type="component" value="Unassembled WGS sequence"/>
</dbReference>
<protein>
    <submittedName>
        <fullName evidence="4">WDR61</fullName>
    </submittedName>
</protein>
<keyword evidence="1 3" id="KW-0853">WD repeat</keyword>
<dbReference type="PRINTS" id="PR00320">
    <property type="entry name" value="GPROTEINBRPT"/>
</dbReference>
<dbReference type="GO" id="GO:0016593">
    <property type="term" value="C:Cdc73/Paf1 complex"/>
    <property type="evidence" value="ECO:0007669"/>
    <property type="project" value="TreeGrafter"/>
</dbReference>
<sequence length="255" mass="28154">MFSVIYKQEQAHEDSIWSCAWRKNQNNGTDNIVTGSVDDTAKLWRWTGDRMELRYNLEGHQLGIVSVDINYLGTMAASSSLDSHIKLWDLEAGKQIRTLDAGPVDCWTLSFSPDGKSLVSGSHTGKVNIFSVDSGKKESTLDTRGKFTMSVSYSPDGKYIACGAIDGIINIFDVSSGKLMHTLEGHAMPVSPDNAHFVTSSSDRTVKIWDVATKSCVHTFYDHVDQVWCAKYNSTGTNIVTVGDDRYACIYDCPS</sequence>
<evidence type="ECO:0000256" key="1">
    <source>
        <dbReference type="ARBA" id="ARBA00022574"/>
    </source>
</evidence>
<feature type="repeat" description="WD" evidence="3">
    <location>
        <begin position="141"/>
        <end position="182"/>
    </location>
</feature>
<dbReference type="CDD" id="cd00200">
    <property type="entry name" value="WD40"/>
    <property type="match status" value="1"/>
</dbReference>
<feature type="repeat" description="WD" evidence="3">
    <location>
        <begin position="57"/>
        <end position="98"/>
    </location>
</feature>
<dbReference type="InterPro" id="IPR036322">
    <property type="entry name" value="WD40_repeat_dom_sf"/>
</dbReference>
<gene>
    <name evidence="4" type="ORF">EB796_015070</name>
</gene>
<dbReference type="Gene3D" id="2.130.10.10">
    <property type="entry name" value="YVTN repeat-like/Quinoprotein amine dehydrogenase"/>
    <property type="match status" value="2"/>
</dbReference>
<dbReference type="InterPro" id="IPR001680">
    <property type="entry name" value="WD40_rpt"/>
</dbReference>
<dbReference type="AlphaFoldDB" id="A0A7J7JLT3"/>
<keyword evidence="2" id="KW-0677">Repeat</keyword>
<dbReference type="InterPro" id="IPR051510">
    <property type="entry name" value="SKI8"/>
</dbReference>
<dbReference type="SMART" id="SM00320">
    <property type="entry name" value="WD40"/>
    <property type="match status" value="6"/>
</dbReference>
<accession>A0A7J7JLT3</accession>
<dbReference type="PROSITE" id="PS50082">
    <property type="entry name" value="WD_REPEATS_2"/>
    <property type="match status" value="3"/>
</dbReference>
<evidence type="ECO:0000256" key="3">
    <source>
        <dbReference type="PROSITE-ProRule" id="PRU00221"/>
    </source>
</evidence>
<dbReference type="PANTHER" id="PTHR44090">
    <property type="entry name" value="WD REPEAT-CONTAINING PROTEIN 61"/>
    <property type="match status" value="1"/>
</dbReference>
<dbReference type="PROSITE" id="PS00678">
    <property type="entry name" value="WD_REPEATS_1"/>
    <property type="match status" value="1"/>
</dbReference>
<evidence type="ECO:0000313" key="4">
    <source>
        <dbReference type="EMBL" id="KAF6026621.1"/>
    </source>
</evidence>